<evidence type="ECO:0000313" key="3">
    <source>
        <dbReference type="Proteomes" id="UP000245609"/>
    </source>
</evidence>
<keyword evidence="3" id="KW-1185">Reference proteome</keyword>
<dbReference type="EMBL" id="MBFS01002778">
    <property type="protein sequence ID" value="PVU92658.1"/>
    <property type="molecule type" value="Genomic_DNA"/>
</dbReference>
<dbReference type="OrthoDB" id="5581639at2759"/>
<proteinExistence type="predicted"/>
<gene>
    <name evidence="2" type="ORF">BB560_006043</name>
</gene>
<evidence type="ECO:0000259" key="1">
    <source>
        <dbReference type="Pfam" id="PF03732"/>
    </source>
</evidence>
<evidence type="ECO:0000313" key="2">
    <source>
        <dbReference type="EMBL" id="PVU92658.1"/>
    </source>
</evidence>
<name>A0A2T9YK05_9FUNG</name>
<feature type="domain" description="Retrotransposon gag" evidence="1">
    <location>
        <begin position="46"/>
        <end position="124"/>
    </location>
</feature>
<dbReference type="Pfam" id="PF03732">
    <property type="entry name" value="Retrotrans_gag"/>
    <property type="match status" value="1"/>
</dbReference>
<comment type="caution">
    <text evidence="2">The sequence shown here is derived from an EMBL/GenBank/DDBJ whole genome shotgun (WGS) entry which is preliminary data.</text>
</comment>
<accession>A0A2T9YK05</accession>
<dbReference type="AlphaFoldDB" id="A0A2T9YK05"/>
<organism evidence="2 3">
    <name type="scientific">Smittium megazygosporum</name>
    <dbReference type="NCBI Taxonomy" id="133381"/>
    <lineage>
        <taxon>Eukaryota</taxon>
        <taxon>Fungi</taxon>
        <taxon>Fungi incertae sedis</taxon>
        <taxon>Zoopagomycota</taxon>
        <taxon>Kickxellomycotina</taxon>
        <taxon>Harpellomycetes</taxon>
        <taxon>Harpellales</taxon>
        <taxon>Legeriomycetaceae</taxon>
        <taxon>Smittium</taxon>
    </lineage>
</organism>
<dbReference type="InterPro" id="IPR005162">
    <property type="entry name" value="Retrotrans_gag_dom"/>
</dbReference>
<protein>
    <recommendedName>
        <fullName evidence="1">Retrotransposon gag domain-containing protein</fullName>
    </recommendedName>
</protein>
<sequence length="224" mass="26129">MNSTTLEPEIFTGLDETDPVRWIKRYELFVSTCSWETSAYVEYMDLFLEQRALSWYKDTVSPVSTWEDIKKNFLMQFTTPDVEMQSWTALQSLQKGSLSVEEFKEQFISLARKAKISNESEMLRYVLRAVSLEERKKILKSKPQDYRSALAVLEEDEKLDNLAKKLDFKLYTPIVSIDSSNYNGKSRASKKEYQAPEIVKKEDVMETLITKFNKLSLNLLNIVN</sequence>
<reference evidence="2 3" key="1">
    <citation type="journal article" date="2018" name="MBio">
        <title>Comparative Genomics Reveals the Core Gene Toolbox for the Fungus-Insect Symbiosis.</title>
        <authorList>
            <person name="Wang Y."/>
            <person name="Stata M."/>
            <person name="Wang W."/>
            <person name="Stajich J.E."/>
            <person name="White M.M."/>
            <person name="Moncalvo J.M."/>
        </authorList>
    </citation>
    <scope>NUCLEOTIDE SEQUENCE [LARGE SCALE GENOMIC DNA]</scope>
    <source>
        <strain evidence="2 3">SC-DP-2</strain>
    </source>
</reference>
<dbReference type="Proteomes" id="UP000245609">
    <property type="component" value="Unassembled WGS sequence"/>
</dbReference>